<dbReference type="OrthoDB" id="1081007at2759"/>
<evidence type="ECO:0008006" key="6">
    <source>
        <dbReference type="Google" id="ProtNLM"/>
    </source>
</evidence>
<evidence type="ECO:0000256" key="3">
    <source>
        <dbReference type="PIRSR" id="PIRSR600101-2"/>
    </source>
</evidence>
<proteinExistence type="predicted"/>
<feature type="binding site" evidence="3">
    <location>
        <position position="154"/>
    </location>
    <ligand>
        <name>L-glutamate</name>
        <dbReference type="ChEBI" id="CHEBI:29985"/>
    </ligand>
</feature>
<dbReference type="GO" id="GO:0006751">
    <property type="term" value="P:glutathione catabolic process"/>
    <property type="evidence" value="ECO:0007669"/>
    <property type="project" value="InterPro"/>
</dbReference>
<dbReference type="InterPro" id="IPR000101">
    <property type="entry name" value="GGT_peptidase"/>
</dbReference>
<reference evidence="4 5" key="1">
    <citation type="submission" date="2015-09" db="EMBL/GenBank/DDBJ databases">
        <title>Draft genome of the scarab beetle Oryctes borbonicus.</title>
        <authorList>
            <person name="Meyer J.M."/>
            <person name="Markov G.V."/>
            <person name="Baskaran P."/>
            <person name="Herrmann M."/>
            <person name="Sommer R.J."/>
            <person name="Roedelsperger C."/>
        </authorList>
    </citation>
    <scope>NUCLEOTIDE SEQUENCE [LARGE SCALE GENOMIC DNA]</scope>
    <source>
        <strain evidence="4">OB123</strain>
        <tissue evidence="4">Whole animal</tissue>
    </source>
</reference>
<dbReference type="PANTHER" id="PTHR11686">
    <property type="entry name" value="GAMMA GLUTAMYL TRANSPEPTIDASE"/>
    <property type="match status" value="1"/>
</dbReference>
<dbReference type="Proteomes" id="UP000051574">
    <property type="component" value="Unassembled WGS sequence"/>
</dbReference>
<dbReference type="PANTHER" id="PTHR11686:SF72">
    <property type="entry name" value="GAMMA-GLUTAMYL TRANSPEPTIDASE, ISOFORM A"/>
    <property type="match status" value="1"/>
</dbReference>
<keyword evidence="1" id="KW-0800">Toxin</keyword>
<organism evidence="4 5">
    <name type="scientific">Oryctes borbonicus</name>
    <dbReference type="NCBI Taxonomy" id="1629725"/>
    <lineage>
        <taxon>Eukaryota</taxon>
        <taxon>Metazoa</taxon>
        <taxon>Ecdysozoa</taxon>
        <taxon>Arthropoda</taxon>
        <taxon>Hexapoda</taxon>
        <taxon>Insecta</taxon>
        <taxon>Pterygota</taxon>
        <taxon>Neoptera</taxon>
        <taxon>Endopterygota</taxon>
        <taxon>Coleoptera</taxon>
        <taxon>Polyphaga</taxon>
        <taxon>Scarabaeiformia</taxon>
        <taxon>Scarabaeidae</taxon>
        <taxon>Dynastinae</taxon>
        <taxon>Oryctes</taxon>
    </lineage>
</organism>
<dbReference type="SUPFAM" id="SSF56235">
    <property type="entry name" value="N-terminal nucleophile aminohydrolases (Ntn hydrolases)"/>
    <property type="match status" value="1"/>
</dbReference>
<feature type="binding site" evidence="3">
    <location>
        <begin position="179"/>
        <end position="180"/>
    </location>
    <ligand>
        <name>L-glutamate</name>
        <dbReference type="ChEBI" id="CHEBI:29985"/>
    </ligand>
</feature>
<dbReference type="GO" id="GO:0005886">
    <property type="term" value="C:plasma membrane"/>
    <property type="evidence" value="ECO:0007669"/>
    <property type="project" value="TreeGrafter"/>
</dbReference>
<dbReference type="Pfam" id="PF01019">
    <property type="entry name" value="G_glu_transpept"/>
    <property type="match status" value="1"/>
</dbReference>
<keyword evidence="1" id="KW-1202">Platelet aggregation activating toxin</keyword>
<keyword evidence="5" id="KW-1185">Reference proteome</keyword>
<evidence type="ECO:0000313" key="5">
    <source>
        <dbReference type="Proteomes" id="UP000051574"/>
    </source>
</evidence>
<feature type="binding site" evidence="3">
    <location>
        <begin position="130"/>
        <end position="132"/>
    </location>
    <ligand>
        <name>L-glutamate</name>
        <dbReference type="ChEBI" id="CHEBI:29985"/>
    </ligand>
</feature>
<gene>
    <name evidence="4" type="ORF">AMK59_7805</name>
</gene>
<evidence type="ECO:0000313" key="4">
    <source>
        <dbReference type="EMBL" id="KRT80079.1"/>
    </source>
</evidence>
<dbReference type="AlphaFoldDB" id="A0A0T6AY17"/>
<feature type="binding site" evidence="3">
    <location>
        <position position="203"/>
    </location>
    <ligand>
        <name>L-glutamate</name>
        <dbReference type="ChEBI" id="CHEBI:29985"/>
    </ligand>
</feature>
<dbReference type="PRINTS" id="PR01210">
    <property type="entry name" value="GGTRANSPTASE"/>
</dbReference>
<dbReference type="Gene3D" id="3.60.20.40">
    <property type="match status" value="1"/>
</dbReference>
<dbReference type="InterPro" id="IPR029055">
    <property type="entry name" value="Ntn_hydrolases_N"/>
</dbReference>
<evidence type="ECO:0000256" key="2">
    <source>
        <dbReference type="PIRSR" id="PIRSR600101-1"/>
    </source>
</evidence>
<sequence length="311" mass="34359">PLSTVLTKDLVVYTAPSPAAGCPLLVILDVISKMVNIGTPALFWHRIVETWKYAYGLKSQQSGPLMSERKLPDRCYNCTVTDYIRNRIKDHKTCNNTAHYFGVYEATEDAGTAHISILGPNGDAVSVTSTINLCFGALFASPSTGIILNNQMVDFHIPGHHPWKANPANGVAPFKQPMSSMCPTIIVNQRDDTVRMVIGASGGFKILSATSLVIIRHLWFGDCIEDAVNQPRLHHQLKPMVVEYERGFPKNILRGLMCRGHAIRRFRIRDGRRKSGMVGMPVNSAVNVISIENGEIHAVGDCRRQSFADGY</sequence>
<accession>A0A0T6AY17</accession>
<dbReference type="EMBL" id="LJIG01022532">
    <property type="protein sequence ID" value="KRT80079.1"/>
    <property type="molecule type" value="Genomic_DNA"/>
</dbReference>
<name>A0A0T6AY17_9SCAR</name>
<dbReference type="InterPro" id="IPR043137">
    <property type="entry name" value="GGT_ssub_C"/>
</dbReference>
<dbReference type="InterPro" id="IPR043138">
    <property type="entry name" value="GGT_lsub"/>
</dbReference>
<protein>
    <recommendedName>
        <fullName evidence="6">Gamma-glutamyltranspeptidase</fullName>
    </recommendedName>
</protein>
<feature type="non-terminal residue" evidence="4">
    <location>
        <position position="1"/>
    </location>
</feature>
<dbReference type="FunFam" id="3.60.20.40:FF:000001">
    <property type="entry name" value="Gamma-glutamyltranspeptidase 1"/>
    <property type="match status" value="1"/>
</dbReference>
<keyword evidence="1" id="KW-1199">Hemostasis impairing toxin</keyword>
<comment type="caution">
    <text evidence="4">The sequence shown here is derived from an EMBL/GenBank/DDBJ whole genome shotgun (WGS) entry which is preliminary data.</text>
</comment>
<feature type="active site" description="Nucleophile" evidence="2">
    <location>
        <position position="112"/>
    </location>
</feature>
<dbReference type="Gene3D" id="1.10.246.130">
    <property type="match status" value="1"/>
</dbReference>
<evidence type="ECO:0000256" key="1">
    <source>
        <dbReference type="ARBA" id="ARBA00084097"/>
    </source>
</evidence>
<dbReference type="GO" id="GO:0036374">
    <property type="term" value="F:glutathione hydrolase activity"/>
    <property type="evidence" value="ECO:0007669"/>
    <property type="project" value="InterPro"/>
</dbReference>